<keyword evidence="3 5" id="KW-0378">Hydrolase</keyword>
<dbReference type="SUPFAM" id="SSF53474">
    <property type="entry name" value="alpha/beta-Hydrolases"/>
    <property type="match status" value="1"/>
</dbReference>
<dbReference type="PANTHER" id="PTHR10794:SF94">
    <property type="entry name" value="ESTERASE YHET-RELATED"/>
    <property type="match status" value="1"/>
</dbReference>
<evidence type="ECO:0000313" key="5">
    <source>
        <dbReference type="EMBL" id="MBK1631794.1"/>
    </source>
</evidence>
<keyword evidence="6" id="KW-1185">Reference proteome</keyword>
<dbReference type="PROSITE" id="PS01133">
    <property type="entry name" value="UPF0017"/>
    <property type="match status" value="1"/>
</dbReference>
<evidence type="ECO:0000256" key="1">
    <source>
        <dbReference type="ARBA" id="ARBA00010884"/>
    </source>
</evidence>
<name>A0ABS1CJY9_9GAMM</name>
<dbReference type="InterPro" id="IPR012020">
    <property type="entry name" value="ABHD4"/>
</dbReference>
<dbReference type="RefSeq" id="WP_200238570.1">
    <property type="nucleotide sequence ID" value="NZ_NRRV01000032.1"/>
</dbReference>
<dbReference type="InterPro" id="IPR000952">
    <property type="entry name" value="AB_hydrolase_4_CS"/>
</dbReference>
<feature type="domain" description="AB hydrolase-1" evidence="4">
    <location>
        <begin position="72"/>
        <end position="312"/>
    </location>
</feature>
<comment type="caution">
    <text evidence="5">The sequence shown here is derived from an EMBL/GenBank/DDBJ whole genome shotgun (WGS) entry which is preliminary data.</text>
</comment>
<dbReference type="GO" id="GO:0016787">
    <property type="term" value="F:hydrolase activity"/>
    <property type="evidence" value="ECO:0007669"/>
    <property type="project" value="UniProtKB-KW"/>
</dbReference>
<dbReference type="PANTHER" id="PTHR10794">
    <property type="entry name" value="ABHYDROLASE DOMAIN-CONTAINING PROTEIN"/>
    <property type="match status" value="1"/>
</dbReference>
<dbReference type="InterPro" id="IPR000073">
    <property type="entry name" value="AB_hydrolase_1"/>
</dbReference>
<dbReference type="Proteomes" id="UP000748752">
    <property type="component" value="Unassembled WGS sequence"/>
</dbReference>
<dbReference type="InterPro" id="IPR050960">
    <property type="entry name" value="AB_hydrolase_4_sf"/>
</dbReference>
<dbReference type="PIRSF" id="PIRSF005211">
    <property type="entry name" value="Ab_hydro_YheT"/>
    <property type="match status" value="1"/>
</dbReference>
<evidence type="ECO:0000256" key="2">
    <source>
        <dbReference type="ARBA" id="ARBA00022487"/>
    </source>
</evidence>
<protein>
    <submittedName>
        <fullName evidence="5">Alpha/beta hydrolase</fullName>
    </submittedName>
</protein>
<dbReference type="EMBL" id="NRRV01000032">
    <property type="protein sequence ID" value="MBK1631794.1"/>
    <property type="molecule type" value="Genomic_DNA"/>
</dbReference>
<dbReference type="InterPro" id="IPR029058">
    <property type="entry name" value="AB_hydrolase_fold"/>
</dbReference>
<evidence type="ECO:0000259" key="4">
    <source>
        <dbReference type="Pfam" id="PF00561"/>
    </source>
</evidence>
<dbReference type="Gene3D" id="3.40.50.1820">
    <property type="entry name" value="alpha/beta hydrolase"/>
    <property type="match status" value="1"/>
</dbReference>
<sequence length="335" mass="36986">MSADAAADTTAGQIVPSDFRPAWWLAGPHAQTLWGSLARRAPAVDGLALQRRRIELADGDFIDLAVGPGDGPAVLIIHGLEGDLRSHYAGALVARLAREGFKPIFMHLRGAGETPNRLDRSYHSGASDDLAEVLSVLAADAEGPPRAAVGFSLGGNLLLKYLGEGRREHHLAQAIAVSVPFVLRDAMLRLELGFSRVYRRHLVTRLKRTFKRKLESRPWPAALDPDLKLDAIRDFNTFDDRITAPLNGFQGVFDYYQRASSRQYLPNIHTPTLIIQAADDPFLFEASLPFAHELGPGVTLELSPKGGHVGFIAGRWPWRPKYWLEERIIRALRGT</sequence>
<accession>A0ABS1CJY9</accession>
<dbReference type="Pfam" id="PF00561">
    <property type="entry name" value="Abhydrolase_1"/>
    <property type="match status" value="1"/>
</dbReference>
<keyword evidence="2" id="KW-0719">Serine esterase</keyword>
<evidence type="ECO:0000313" key="6">
    <source>
        <dbReference type="Proteomes" id="UP000748752"/>
    </source>
</evidence>
<comment type="similarity">
    <text evidence="1">Belongs to the AB hydrolase superfamily. AB hydrolase 4 family.</text>
</comment>
<gene>
    <name evidence="5" type="ORF">CKO31_13825</name>
</gene>
<organism evidence="5 6">
    <name type="scientific">Thiohalocapsa halophila</name>
    <dbReference type="NCBI Taxonomy" id="69359"/>
    <lineage>
        <taxon>Bacteria</taxon>
        <taxon>Pseudomonadati</taxon>
        <taxon>Pseudomonadota</taxon>
        <taxon>Gammaproteobacteria</taxon>
        <taxon>Chromatiales</taxon>
        <taxon>Chromatiaceae</taxon>
        <taxon>Thiohalocapsa</taxon>
    </lineage>
</organism>
<evidence type="ECO:0000256" key="3">
    <source>
        <dbReference type="ARBA" id="ARBA00022801"/>
    </source>
</evidence>
<proteinExistence type="inferred from homology"/>
<reference evidence="5 6" key="1">
    <citation type="journal article" date="2020" name="Microorganisms">
        <title>Osmotic Adaptation and Compatible Solute Biosynthesis of Phototrophic Bacteria as Revealed from Genome Analyses.</title>
        <authorList>
            <person name="Imhoff J.F."/>
            <person name="Rahn T."/>
            <person name="Kunzel S."/>
            <person name="Keller A."/>
            <person name="Neulinger S.C."/>
        </authorList>
    </citation>
    <scope>NUCLEOTIDE SEQUENCE [LARGE SCALE GENOMIC DNA]</scope>
    <source>
        <strain evidence="5 6">DSM 6210</strain>
    </source>
</reference>